<keyword evidence="4" id="KW-1185">Reference proteome</keyword>
<protein>
    <submittedName>
        <fullName evidence="2">Uncharacterized protein</fullName>
    </submittedName>
</protein>
<dbReference type="Proteomes" id="UP001234787">
    <property type="component" value="Unassembled WGS sequence"/>
</dbReference>
<dbReference type="EMBL" id="BSEH01001190">
    <property type="protein sequence ID" value="GLJ59655.1"/>
    <property type="molecule type" value="Genomic_DNA"/>
</dbReference>
<reference evidence="2" key="1">
    <citation type="submission" date="2022-12" db="EMBL/GenBank/DDBJ databases">
        <title>Chromosome-Level Genome Assembly of Japanese Cedar (Cryptomeriajaponica D. Don).</title>
        <authorList>
            <person name="Fujino T."/>
            <person name="Yamaguchi K."/>
            <person name="Yokoyama T."/>
            <person name="Hamanaka T."/>
            <person name="Harazono Y."/>
            <person name="Kamada H."/>
            <person name="Kobayashi W."/>
            <person name="Ujino-Ihara T."/>
            <person name="Uchiyama K."/>
            <person name="Matsumoto A."/>
            <person name="Izuno A."/>
            <person name="Tsumura Y."/>
            <person name="Toyoda A."/>
            <person name="Shigenobu S."/>
            <person name="Moriguchi Y."/>
            <person name="Ueno S."/>
            <person name="Kasahara M."/>
        </authorList>
    </citation>
    <scope>NUCLEOTIDE SEQUENCE</scope>
</reference>
<name>A0AAD3NSZ2_CRYJA</name>
<evidence type="ECO:0000313" key="1">
    <source>
        <dbReference type="EMBL" id="GLJ58450.1"/>
    </source>
</evidence>
<gene>
    <name evidence="1" type="ORF">SUGI_1450130</name>
    <name evidence="2" type="ORF">SUGI_1503220</name>
    <name evidence="3" type="ORF">SUGI_1517850</name>
</gene>
<dbReference type="EMBL" id="BSEH01000381">
    <property type="protein sequence ID" value="GLJ58450.1"/>
    <property type="molecule type" value="Genomic_DNA"/>
</dbReference>
<organism evidence="2 4">
    <name type="scientific">Cryptomeria japonica</name>
    <name type="common">Japanese cedar</name>
    <name type="synonym">Cupressus japonica</name>
    <dbReference type="NCBI Taxonomy" id="3369"/>
    <lineage>
        <taxon>Eukaryota</taxon>
        <taxon>Viridiplantae</taxon>
        <taxon>Streptophyta</taxon>
        <taxon>Embryophyta</taxon>
        <taxon>Tracheophyta</taxon>
        <taxon>Spermatophyta</taxon>
        <taxon>Pinopsida</taxon>
        <taxon>Pinidae</taxon>
        <taxon>Conifers II</taxon>
        <taxon>Cupressales</taxon>
        <taxon>Cupressaceae</taxon>
        <taxon>Cryptomeria</taxon>
    </lineage>
</organism>
<comment type="caution">
    <text evidence="2">The sequence shown here is derived from an EMBL/GenBank/DDBJ whole genome shotgun (WGS) entry which is preliminary data.</text>
</comment>
<sequence length="79" mass="8639">MLRIESGPGWVGGIGEKDLLGGRPRTYSVFEAGWNRRLGSGPSLAGSSPYGVYLSVTWEWGVANKTYLKAHWITELLGK</sequence>
<evidence type="ECO:0000313" key="2">
    <source>
        <dbReference type="EMBL" id="GLJ59329.1"/>
    </source>
</evidence>
<evidence type="ECO:0000313" key="4">
    <source>
        <dbReference type="Proteomes" id="UP001234787"/>
    </source>
</evidence>
<evidence type="ECO:0000313" key="3">
    <source>
        <dbReference type="EMBL" id="GLJ59655.1"/>
    </source>
</evidence>
<dbReference type="AlphaFoldDB" id="A0AAD3NSZ2"/>
<accession>A0AAD3NSZ2</accession>
<proteinExistence type="predicted"/>
<dbReference type="EMBL" id="BSEH01000840">
    <property type="protein sequence ID" value="GLJ59329.1"/>
    <property type="molecule type" value="Genomic_DNA"/>
</dbReference>